<feature type="domain" description="GST N-terminal" evidence="2">
    <location>
        <begin position="3"/>
        <end position="90"/>
    </location>
</feature>
<evidence type="ECO:0000256" key="1">
    <source>
        <dbReference type="SAM" id="MobiDB-lite"/>
    </source>
</evidence>
<dbReference type="GO" id="GO:0006749">
    <property type="term" value="P:glutathione metabolic process"/>
    <property type="evidence" value="ECO:0007669"/>
    <property type="project" value="TreeGrafter"/>
</dbReference>
<dbReference type="InterPro" id="IPR004045">
    <property type="entry name" value="Glutathione_S-Trfase_N"/>
</dbReference>
<feature type="domain" description="GST C-terminal" evidence="3">
    <location>
        <begin position="118"/>
        <end position="249"/>
    </location>
</feature>
<dbReference type="PROSITE" id="PS50405">
    <property type="entry name" value="GST_CTER"/>
    <property type="match status" value="1"/>
</dbReference>
<dbReference type="PANTHER" id="PTHR11571">
    <property type="entry name" value="GLUTATHIONE S-TRANSFERASE"/>
    <property type="match status" value="1"/>
</dbReference>
<dbReference type="Pfam" id="PF14497">
    <property type="entry name" value="GST_C_3"/>
    <property type="match status" value="1"/>
</dbReference>
<name>A0A511KH76_RHOTO</name>
<feature type="region of interest" description="Disordered" evidence="1">
    <location>
        <begin position="92"/>
        <end position="114"/>
    </location>
</feature>
<evidence type="ECO:0000259" key="2">
    <source>
        <dbReference type="PROSITE" id="PS50404"/>
    </source>
</evidence>
<evidence type="ECO:0000259" key="3">
    <source>
        <dbReference type="PROSITE" id="PS50405"/>
    </source>
</evidence>
<comment type="caution">
    <text evidence="4">The sequence shown here is derived from an EMBL/GenBank/DDBJ whole genome shotgun (WGS) entry which is preliminary data.</text>
</comment>
<dbReference type="Gene3D" id="1.20.1050.10">
    <property type="match status" value="1"/>
</dbReference>
<dbReference type="AlphaFoldDB" id="A0A511KH76"/>
<dbReference type="CDD" id="cd03192">
    <property type="entry name" value="GST_C_Sigma_like"/>
    <property type="match status" value="1"/>
</dbReference>
<dbReference type="InterPro" id="IPR004046">
    <property type="entry name" value="GST_C"/>
</dbReference>
<accession>A0A511KH76</accession>
<evidence type="ECO:0000313" key="5">
    <source>
        <dbReference type="Proteomes" id="UP000321518"/>
    </source>
</evidence>
<dbReference type="InterPro" id="IPR010987">
    <property type="entry name" value="Glutathione-S-Trfase_C-like"/>
</dbReference>
<dbReference type="InterPro" id="IPR050213">
    <property type="entry name" value="GST_superfamily"/>
</dbReference>
<protein>
    <submittedName>
        <fullName evidence="4">Glutathione S-transferase</fullName>
    </submittedName>
</protein>
<dbReference type="EMBL" id="BJWK01000008">
    <property type="protein sequence ID" value="GEM09712.1"/>
    <property type="molecule type" value="Genomic_DNA"/>
</dbReference>
<dbReference type="Gene3D" id="3.40.30.10">
    <property type="entry name" value="Glutaredoxin"/>
    <property type="match status" value="1"/>
</dbReference>
<dbReference type="CDD" id="cd03039">
    <property type="entry name" value="GST_N_Sigma_like"/>
    <property type="match status" value="1"/>
</dbReference>
<dbReference type="PANTHER" id="PTHR11571:SF263">
    <property type="entry name" value="GLUTATHIONE S-TRANSFERASE"/>
    <property type="match status" value="1"/>
</dbReference>
<keyword evidence="4" id="KW-0808">Transferase</keyword>
<dbReference type="SUPFAM" id="SSF52833">
    <property type="entry name" value="Thioredoxin-like"/>
    <property type="match status" value="1"/>
</dbReference>
<dbReference type="Pfam" id="PF02798">
    <property type="entry name" value="GST_N"/>
    <property type="match status" value="1"/>
</dbReference>
<dbReference type="SUPFAM" id="SSF47616">
    <property type="entry name" value="GST C-terminal domain-like"/>
    <property type="match status" value="1"/>
</dbReference>
<evidence type="ECO:0000313" key="4">
    <source>
        <dbReference type="EMBL" id="GEM09712.1"/>
    </source>
</evidence>
<gene>
    <name evidence="4" type="ORF">Rt10032_c08g3729</name>
</gene>
<organism evidence="4 5">
    <name type="scientific">Rhodotorula toruloides</name>
    <name type="common">Yeast</name>
    <name type="synonym">Rhodosporidium toruloides</name>
    <dbReference type="NCBI Taxonomy" id="5286"/>
    <lineage>
        <taxon>Eukaryota</taxon>
        <taxon>Fungi</taxon>
        <taxon>Dikarya</taxon>
        <taxon>Basidiomycota</taxon>
        <taxon>Pucciniomycotina</taxon>
        <taxon>Microbotryomycetes</taxon>
        <taxon>Sporidiobolales</taxon>
        <taxon>Sporidiobolaceae</taxon>
        <taxon>Rhodotorula</taxon>
    </lineage>
</organism>
<dbReference type="InterPro" id="IPR036282">
    <property type="entry name" value="Glutathione-S-Trfase_C_sf"/>
</dbReference>
<dbReference type="GO" id="GO:0004364">
    <property type="term" value="F:glutathione transferase activity"/>
    <property type="evidence" value="ECO:0007669"/>
    <property type="project" value="TreeGrafter"/>
</dbReference>
<dbReference type="PROSITE" id="PS50404">
    <property type="entry name" value="GST_NTER"/>
    <property type="match status" value="1"/>
</dbReference>
<proteinExistence type="predicted"/>
<dbReference type="InterPro" id="IPR036249">
    <property type="entry name" value="Thioredoxin-like_sf"/>
</dbReference>
<dbReference type="Proteomes" id="UP000321518">
    <property type="component" value="Unassembled WGS sequence"/>
</dbReference>
<dbReference type="OrthoDB" id="414243at2759"/>
<sequence>MSKYELVYHAGIPGRAEFIRLYLEATGTPYEYKALTVGQDCIKPYLSGKFEGSDKNPTPFAVPVLKDGDVVISQTPNILLYLSTRISAPLDLEGDDKDEERATKKAKSSPASFDNPDTFHANALTLTILDLNNEVHDTHHPISVMSYYEDQKDAAKQKADDVRKSRLPKFLANFEKNLDKSSSGFLLPSGPTYADLALFQLVDGLKFAFPARMKKLLSRYPKVESLYERILKAPRIKAYLESDRRQKYSMGVFRYYEELDGEE</sequence>
<reference evidence="4 5" key="1">
    <citation type="submission" date="2019-07" db="EMBL/GenBank/DDBJ databases">
        <title>Rhodotorula toruloides NBRC10032 genome sequencing.</title>
        <authorList>
            <person name="Shida Y."/>
            <person name="Takaku H."/>
            <person name="Ogasawara W."/>
            <person name="Mori K."/>
        </authorList>
    </citation>
    <scope>NUCLEOTIDE SEQUENCE [LARGE SCALE GENOMIC DNA]</scope>
    <source>
        <strain evidence="4 5">NBRC10032</strain>
    </source>
</reference>